<keyword evidence="4" id="KW-1185">Reference proteome</keyword>
<dbReference type="PANTHER" id="PTHR35149">
    <property type="entry name" value="SLL5132 PROTEIN"/>
    <property type="match status" value="1"/>
</dbReference>
<evidence type="ECO:0000313" key="4">
    <source>
        <dbReference type="Proteomes" id="UP000270673"/>
    </source>
</evidence>
<proteinExistence type="predicted"/>
<dbReference type="InterPro" id="IPR011089">
    <property type="entry name" value="GmrSD_C"/>
</dbReference>
<name>A0A3S9VP61_9BACT</name>
<organism evidence="3 4">
    <name type="scientific">Butyricimonas faecalis</name>
    <dbReference type="NCBI Taxonomy" id="2093856"/>
    <lineage>
        <taxon>Bacteria</taxon>
        <taxon>Pseudomonadati</taxon>
        <taxon>Bacteroidota</taxon>
        <taxon>Bacteroidia</taxon>
        <taxon>Bacteroidales</taxon>
        <taxon>Odoribacteraceae</taxon>
        <taxon>Butyricimonas</taxon>
    </lineage>
</organism>
<dbReference type="AlphaFoldDB" id="A0A3S9VP61"/>
<dbReference type="OrthoDB" id="9798761at2"/>
<gene>
    <name evidence="3" type="ORF">D8S85_01485</name>
</gene>
<dbReference type="Pfam" id="PF03235">
    <property type="entry name" value="GmrSD_N"/>
    <property type="match status" value="1"/>
</dbReference>
<dbReference type="RefSeq" id="WP_106624492.1">
    <property type="nucleotide sequence ID" value="NZ_CP032819.1"/>
</dbReference>
<evidence type="ECO:0000259" key="1">
    <source>
        <dbReference type="Pfam" id="PF03235"/>
    </source>
</evidence>
<dbReference type="EMBL" id="CP032819">
    <property type="protein sequence ID" value="AZS28353.1"/>
    <property type="molecule type" value="Genomic_DNA"/>
</dbReference>
<dbReference type="PANTHER" id="PTHR35149:SF1">
    <property type="entry name" value="DUF5655 DOMAIN-CONTAINING PROTEIN"/>
    <property type="match status" value="1"/>
</dbReference>
<dbReference type="KEGG" id="buy:D8S85_01485"/>
<accession>A0A3S9VP61</accession>
<protein>
    <submittedName>
        <fullName evidence="3">DUF262 domain-containing protein</fullName>
    </submittedName>
</protein>
<evidence type="ECO:0000313" key="3">
    <source>
        <dbReference type="EMBL" id="AZS28353.1"/>
    </source>
</evidence>
<feature type="domain" description="GmrSD restriction endonucleases C-terminal" evidence="2">
    <location>
        <begin position="456"/>
        <end position="604"/>
    </location>
</feature>
<dbReference type="InterPro" id="IPR004919">
    <property type="entry name" value="GmrSD_N"/>
</dbReference>
<sequence length="612" mass="72918">MDVSPLNQNIDTLFANTTYYIDFYQRQYKWDSVPVVRLLDDIFYKFTEEHKRYANSMLPSDQIINKYAWYYMNTYVTNLDAETNRLYIVDGQQRLTTLTLILVKLYHQAETFASDLKDWIADKIVGRSGYKKTFWLNHEIHEPTLKALFDGDEDVPTNTGITAENLEKNYKVISKRLDKELTNKTVFERFVFYFMYRLVIINLKVEQTDVPMVFEVINDRGVRLKPYEILKGKLLGQIDKEELNVLKFNELWDGQVSKINRNNPDAIDSFFIYLLKAKFSNTIGESRKFDREYHRALFAETSLNLDHNPNNVKKFLQNDFLYYSSLYVKLVKYTTELNHEFEHVYYNSLTDRGQQFLLIMSACNVDDVQEKEKIQCVSYHIDRLFCLLQLQRAYDSNKFNEKMYDISSRIREVDILEIPAIFDSALLEMLKYKYSNNDLNVVFSYGYFKETGIDLDKRFKRYFFARVEEFIAKNTKMDMRHNLYNLVVNTGSTNGFHIEHILAENEENYELFGNDEERFKSERNRLGGLLLLKGKDNISSNNETYGKKLESYANTLYWNETLRQDSYKSHLDFTNWIQSSKLNFRPMDKFGPEELEERQKLLFEIIKHIWNE</sequence>
<dbReference type="Proteomes" id="UP000270673">
    <property type="component" value="Chromosome"/>
</dbReference>
<dbReference type="Pfam" id="PF07510">
    <property type="entry name" value="GmrSD_C"/>
    <property type="match status" value="1"/>
</dbReference>
<reference evidence="3 4" key="1">
    <citation type="submission" date="2018-10" db="EMBL/GenBank/DDBJ databases">
        <title>Butyricimonas faecalis sp. nov., isolated from human faeces and emended description of the genus Butyricimonas.</title>
        <authorList>
            <person name="Le Roy T."/>
            <person name="Van der Smissen P."/>
            <person name="Paquot A."/>
            <person name="Delzenne N."/>
            <person name="Muccioli G."/>
            <person name="Collet J.-F."/>
            <person name="Cani P.D."/>
        </authorList>
    </citation>
    <scope>NUCLEOTIDE SEQUENCE [LARGE SCALE GENOMIC DNA]</scope>
    <source>
        <strain evidence="3 4">H184</strain>
    </source>
</reference>
<evidence type="ECO:0000259" key="2">
    <source>
        <dbReference type="Pfam" id="PF07510"/>
    </source>
</evidence>
<feature type="domain" description="GmrSD restriction endonucleases N-terminal" evidence="1">
    <location>
        <begin position="12"/>
        <end position="234"/>
    </location>
</feature>